<gene>
    <name evidence="8" type="ORF">IPN91_00370</name>
</gene>
<feature type="transmembrane region" description="Helical" evidence="6">
    <location>
        <begin position="253"/>
        <end position="274"/>
    </location>
</feature>
<proteinExistence type="predicted"/>
<evidence type="ECO:0000313" key="8">
    <source>
        <dbReference type="EMBL" id="MBK8571100.1"/>
    </source>
</evidence>
<dbReference type="Gene3D" id="1.10.287.130">
    <property type="match status" value="1"/>
</dbReference>
<dbReference type="GO" id="GO:0000156">
    <property type="term" value="F:phosphorelay response regulator activity"/>
    <property type="evidence" value="ECO:0007669"/>
    <property type="project" value="TreeGrafter"/>
</dbReference>
<feature type="domain" description="Histidine kinase" evidence="7">
    <location>
        <begin position="334"/>
        <end position="547"/>
    </location>
</feature>
<sequence length="547" mass="60719">MTRLVNHSGGDPAQNLISLIDLSILNGLPTLDVQMTGVEHRKPGAVAWTLAAVAGAVVATGLAFAAVSAYVTGRAEDNIRNVLLTHRGLHRYIQEVMHPTFFKAQGEQKVALDYYDPIIFSSSHIVRVMHGFYNEERVKEGRPPIYYKIASDNPRNPLNKATPMESGLLRMFNEDKSKREYRQEVQVDGKPFLLHAMPFLETGQACLRCHGRRQDAPLGLQALYSGDGGFNEQAGVIRAVEIIRAPLSDERQAAFLATGAFLGGLLGLMALILFNTRLRSLVRDRTLALEGEVQERLRAETEVRDLNRSLEQRVEERTTQLQSANRELDAFSYSVSHDLRAPLRAIDGFSRALEEDCGAKLNEQEIDYLKRIRRGCGRMGDLIEDLLKLSRSARREIEPRDLDLSQLVEEIAHELREGAPGSKAEFTIQPGLRGRGDAALIRSVLENLLGNAFKFSSKAPAPRIEFGSMSLDGRRTFYVRDNGVGFDMAYADKLFGAFQRLHTTEEFPGTGIGLATVQRILQRHGGTIRAESMPGQGSTFIFTLGGD</sequence>
<dbReference type="PANTHER" id="PTHR42878">
    <property type="entry name" value="TWO-COMPONENT HISTIDINE KINASE"/>
    <property type="match status" value="1"/>
</dbReference>
<evidence type="ECO:0000256" key="3">
    <source>
        <dbReference type="ARBA" id="ARBA00022553"/>
    </source>
</evidence>
<keyword evidence="6" id="KW-0812">Transmembrane</keyword>
<dbReference type="SUPFAM" id="SSF47384">
    <property type="entry name" value="Homodimeric domain of signal transducing histidine kinase"/>
    <property type="match status" value="1"/>
</dbReference>
<dbReference type="EMBL" id="JADKCH010000001">
    <property type="protein sequence ID" value="MBK8571100.1"/>
    <property type="molecule type" value="Genomic_DNA"/>
</dbReference>
<dbReference type="SUPFAM" id="SSF55874">
    <property type="entry name" value="ATPase domain of HSP90 chaperone/DNA topoisomerase II/histidine kinase"/>
    <property type="match status" value="1"/>
</dbReference>
<organism evidence="8 9">
    <name type="scientific">Candidatus Geothrix odensensis</name>
    <dbReference type="NCBI Taxonomy" id="2954440"/>
    <lineage>
        <taxon>Bacteria</taxon>
        <taxon>Pseudomonadati</taxon>
        <taxon>Acidobacteriota</taxon>
        <taxon>Holophagae</taxon>
        <taxon>Holophagales</taxon>
        <taxon>Holophagaceae</taxon>
        <taxon>Geothrix</taxon>
    </lineage>
</organism>
<dbReference type="EC" id="2.7.13.3" evidence="2"/>
<comment type="caution">
    <text evidence="8">The sequence shown here is derived from an EMBL/GenBank/DDBJ whole genome shotgun (WGS) entry which is preliminary data.</text>
</comment>
<dbReference type="SMART" id="SM00387">
    <property type="entry name" value="HATPase_c"/>
    <property type="match status" value="1"/>
</dbReference>
<keyword evidence="4" id="KW-0808">Transferase</keyword>
<dbReference type="PROSITE" id="PS50109">
    <property type="entry name" value="HIS_KIN"/>
    <property type="match status" value="1"/>
</dbReference>
<evidence type="ECO:0000259" key="7">
    <source>
        <dbReference type="PROSITE" id="PS50109"/>
    </source>
</evidence>
<keyword evidence="5" id="KW-0418">Kinase</keyword>
<dbReference type="InterPro" id="IPR050351">
    <property type="entry name" value="BphY/WalK/GraS-like"/>
</dbReference>
<dbReference type="FunFam" id="1.10.287.130:FF:000070">
    <property type="entry name" value="Histidine kinase sensor protein"/>
    <property type="match status" value="1"/>
</dbReference>
<dbReference type="InterPro" id="IPR003594">
    <property type="entry name" value="HATPase_dom"/>
</dbReference>
<dbReference type="Pfam" id="PF11845">
    <property type="entry name" value="Tll0287-like"/>
    <property type="match status" value="1"/>
</dbReference>
<dbReference type="GO" id="GO:0030295">
    <property type="term" value="F:protein kinase activator activity"/>
    <property type="evidence" value="ECO:0007669"/>
    <property type="project" value="TreeGrafter"/>
</dbReference>
<protein>
    <recommendedName>
        <fullName evidence="2">histidine kinase</fullName>
        <ecNumber evidence="2">2.7.13.3</ecNumber>
    </recommendedName>
</protein>
<dbReference type="InterPro" id="IPR005467">
    <property type="entry name" value="His_kinase_dom"/>
</dbReference>
<comment type="catalytic activity">
    <reaction evidence="1">
        <text>ATP + protein L-histidine = ADP + protein N-phospho-L-histidine.</text>
        <dbReference type="EC" id="2.7.13.3"/>
    </reaction>
</comment>
<dbReference type="PANTHER" id="PTHR42878:SF15">
    <property type="entry name" value="BACTERIOPHYTOCHROME"/>
    <property type="match status" value="1"/>
</dbReference>
<feature type="transmembrane region" description="Helical" evidence="6">
    <location>
        <begin position="45"/>
        <end position="71"/>
    </location>
</feature>
<dbReference type="AlphaFoldDB" id="A0A936K5G9"/>
<dbReference type="SMART" id="SM00388">
    <property type="entry name" value="HisKA"/>
    <property type="match status" value="1"/>
</dbReference>
<evidence type="ECO:0000256" key="1">
    <source>
        <dbReference type="ARBA" id="ARBA00000085"/>
    </source>
</evidence>
<dbReference type="InterPro" id="IPR036890">
    <property type="entry name" value="HATPase_C_sf"/>
</dbReference>
<dbReference type="GO" id="GO:0007234">
    <property type="term" value="P:osmosensory signaling via phosphorelay pathway"/>
    <property type="evidence" value="ECO:0007669"/>
    <property type="project" value="TreeGrafter"/>
</dbReference>
<evidence type="ECO:0000256" key="5">
    <source>
        <dbReference type="ARBA" id="ARBA00022777"/>
    </source>
</evidence>
<dbReference type="Gene3D" id="3.30.565.10">
    <property type="entry name" value="Histidine kinase-like ATPase, C-terminal domain"/>
    <property type="match status" value="1"/>
</dbReference>
<dbReference type="CDD" id="cd00082">
    <property type="entry name" value="HisKA"/>
    <property type="match status" value="1"/>
</dbReference>
<evidence type="ECO:0000313" key="9">
    <source>
        <dbReference type="Proteomes" id="UP000709959"/>
    </source>
</evidence>
<keyword evidence="3" id="KW-0597">Phosphoprotein</keyword>
<dbReference type="InterPro" id="IPR021796">
    <property type="entry name" value="Tll0287-like_dom"/>
</dbReference>
<dbReference type="FunFam" id="3.30.565.10:FF:000006">
    <property type="entry name" value="Sensor histidine kinase WalK"/>
    <property type="match status" value="1"/>
</dbReference>
<dbReference type="Proteomes" id="UP000709959">
    <property type="component" value="Unassembled WGS sequence"/>
</dbReference>
<evidence type="ECO:0000256" key="6">
    <source>
        <dbReference type="SAM" id="Phobius"/>
    </source>
</evidence>
<evidence type="ECO:0000256" key="2">
    <source>
        <dbReference type="ARBA" id="ARBA00012438"/>
    </source>
</evidence>
<dbReference type="GO" id="GO:0000155">
    <property type="term" value="F:phosphorelay sensor kinase activity"/>
    <property type="evidence" value="ECO:0007669"/>
    <property type="project" value="InterPro"/>
</dbReference>
<accession>A0A936K5G9</accession>
<dbReference type="InterPro" id="IPR003661">
    <property type="entry name" value="HisK_dim/P_dom"/>
</dbReference>
<keyword evidence="6" id="KW-0472">Membrane</keyword>
<dbReference type="Pfam" id="PF02518">
    <property type="entry name" value="HATPase_c"/>
    <property type="match status" value="1"/>
</dbReference>
<dbReference type="InterPro" id="IPR036097">
    <property type="entry name" value="HisK_dim/P_sf"/>
</dbReference>
<dbReference type="Pfam" id="PF00512">
    <property type="entry name" value="HisKA"/>
    <property type="match status" value="1"/>
</dbReference>
<dbReference type="PRINTS" id="PR00344">
    <property type="entry name" value="BCTRLSENSOR"/>
</dbReference>
<reference evidence="8 9" key="1">
    <citation type="submission" date="2020-10" db="EMBL/GenBank/DDBJ databases">
        <title>Connecting structure to function with the recovery of over 1000 high-quality activated sludge metagenome-assembled genomes encoding full-length rRNA genes using long-read sequencing.</title>
        <authorList>
            <person name="Singleton C.M."/>
            <person name="Petriglieri F."/>
            <person name="Kristensen J.M."/>
            <person name="Kirkegaard R.H."/>
            <person name="Michaelsen T.Y."/>
            <person name="Andersen M.H."/>
            <person name="Karst S.M."/>
            <person name="Dueholm M.S."/>
            <person name="Nielsen P.H."/>
            <person name="Albertsen M."/>
        </authorList>
    </citation>
    <scope>NUCLEOTIDE SEQUENCE [LARGE SCALE GENOMIC DNA]</scope>
    <source>
        <strain evidence="8">OdNE_18-Q3-R46-58_MAXAC.008</strain>
    </source>
</reference>
<evidence type="ECO:0000256" key="4">
    <source>
        <dbReference type="ARBA" id="ARBA00022679"/>
    </source>
</evidence>
<name>A0A936K5G9_9BACT</name>
<keyword evidence="6" id="KW-1133">Transmembrane helix</keyword>
<dbReference type="InterPro" id="IPR004358">
    <property type="entry name" value="Sig_transdc_His_kin-like_C"/>
</dbReference>